<evidence type="ECO:0000259" key="14">
    <source>
        <dbReference type="PROSITE" id="PS51104"/>
    </source>
</evidence>
<dbReference type="InterPro" id="IPR002178">
    <property type="entry name" value="PTS_EIIA_type-2_dom"/>
</dbReference>
<dbReference type="Pfam" id="PF02378">
    <property type="entry name" value="PTS_EIIC"/>
    <property type="match status" value="1"/>
</dbReference>
<dbReference type="CDD" id="cd00211">
    <property type="entry name" value="PTS_IIA_fru"/>
    <property type="match status" value="1"/>
</dbReference>
<keyword evidence="6" id="KW-0808">Transferase</keyword>
<feature type="domain" description="PTS EIIA type-2" evidence="12">
    <location>
        <begin position="493"/>
        <end position="638"/>
    </location>
</feature>
<keyword evidence="5" id="KW-0762">Sugar transport</keyword>
<feature type="transmembrane region" description="Helical" evidence="11">
    <location>
        <begin position="297"/>
        <end position="315"/>
    </location>
</feature>
<dbReference type="PROSITE" id="PS51104">
    <property type="entry name" value="PTS_EIIC_TYPE_2"/>
    <property type="match status" value="1"/>
</dbReference>
<feature type="transmembrane region" description="Helical" evidence="11">
    <location>
        <begin position="257"/>
        <end position="276"/>
    </location>
</feature>
<feature type="domain" description="PTS EIIC type-2" evidence="14">
    <location>
        <begin position="131"/>
        <end position="466"/>
    </location>
</feature>
<dbReference type="SUPFAM" id="SSF52794">
    <property type="entry name" value="PTS system IIB component-like"/>
    <property type="match status" value="1"/>
</dbReference>
<feature type="transmembrane region" description="Helical" evidence="11">
    <location>
        <begin position="395"/>
        <end position="415"/>
    </location>
</feature>
<dbReference type="Gene3D" id="3.40.50.2300">
    <property type="match status" value="1"/>
</dbReference>
<protein>
    <submittedName>
        <fullName evidence="15">PTS fructose transporter subunit IIABC</fullName>
    </submittedName>
</protein>
<keyword evidence="7" id="KW-0598">Phosphotransferase system</keyword>
<keyword evidence="16" id="KW-1185">Reference proteome</keyword>
<reference evidence="15" key="1">
    <citation type="journal article" date="2014" name="Int. J. Syst. Evol. Microbiol.">
        <title>Complete genome sequence of Corynebacterium casei LMG S-19264T (=DSM 44701T), isolated from a smear-ripened cheese.</title>
        <authorList>
            <consortium name="US DOE Joint Genome Institute (JGI-PGF)"/>
            <person name="Walter F."/>
            <person name="Albersmeier A."/>
            <person name="Kalinowski J."/>
            <person name="Ruckert C."/>
        </authorList>
    </citation>
    <scope>NUCLEOTIDE SEQUENCE</scope>
    <source>
        <strain evidence="15">JCM 15325</strain>
    </source>
</reference>
<dbReference type="GO" id="GO:0005351">
    <property type="term" value="F:carbohydrate:proton symporter activity"/>
    <property type="evidence" value="ECO:0007669"/>
    <property type="project" value="InterPro"/>
</dbReference>
<dbReference type="RefSeq" id="WP_188803062.1">
    <property type="nucleotide sequence ID" value="NZ_BMOK01000008.1"/>
</dbReference>
<keyword evidence="9 11" id="KW-1133">Transmembrane helix</keyword>
<dbReference type="GO" id="GO:0005886">
    <property type="term" value="C:plasma membrane"/>
    <property type="evidence" value="ECO:0007669"/>
    <property type="project" value="UniProtKB-SubCell"/>
</dbReference>
<evidence type="ECO:0000256" key="8">
    <source>
        <dbReference type="ARBA" id="ARBA00022692"/>
    </source>
</evidence>
<sequence>MTKKIIAATGCPTGIAHTFMAKKALEDAAKKKGISIKVETHGQVGVENALTEQEIDEAYGVIIAADKDVDEDRFIGKRVIKVSVSKGIKDPDDLIDKILNDDLAPFKEGKQRSSNSNSIKNESEDSYLHKIYVYLMNGVSHMIPIVVAGGVLLAVSFMFGIHSAEPGNPQYNPFAYQLNMIGKTAMGLMVPILSAYIAQAIGKRPGLIVGFITGMIAFTNGTGFLGGIVSGFLSGYVIVLLDYLMKSLPKQLDGLKAIFLLPVIGTFAAGLVTFFLSSPMSAINTGMMHFVAGLQNSSPFILGLVIGMMCAFDMGGPVNKAAYLTGTALLAQGNYYFMAGVSAACIAPPLATGFAVLFAKKYYSTEERNAGYVNFLLGSTHITEGAIPFAAKRPLTVIPFLMVGSSIAAILTYYMKIQVPAPHGGFIILPIVSNPFLWVADIVAGALVAGYLIAWDQKRTSRRANRSNKVISTANSFNQPDREQLSMAEQSGSLLNSGNIYVENDEIQSKQELFRFIAEKAYEDGYISDKAALIDAFNKRESQSSTGMEGGFAIPHAQSQAVRQSAMFVVKVNRQISDWKTLDGNPVSIAIVFLIPEKGNVSHMHYLSDIAQKLMDQSVVRALHQAKTKGELFNALKA</sequence>
<keyword evidence="10 11" id="KW-0472">Membrane</keyword>
<dbReference type="EMBL" id="BMOK01000008">
    <property type="protein sequence ID" value="GGL56580.1"/>
    <property type="molecule type" value="Genomic_DNA"/>
</dbReference>
<dbReference type="FunFam" id="3.40.50.2300:FF:000014">
    <property type="entry name" value="PTS system fructose-like transporter subunit IIB"/>
    <property type="match status" value="1"/>
</dbReference>
<evidence type="ECO:0000256" key="1">
    <source>
        <dbReference type="ARBA" id="ARBA00004429"/>
    </source>
</evidence>
<evidence type="ECO:0000256" key="9">
    <source>
        <dbReference type="ARBA" id="ARBA00022989"/>
    </source>
</evidence>
<keyword evidence="2" id="KW-0813">Transport</keyword>
<proteinExistence type="predicted"/>
<evidence type="ECO:0000259" key="12">
    <source>
        <dbReference type="PROSITE" id="PS51094"/>
    </source>
</evidence>
<dbReference type="SUPFAM" id="SSF55804">
    <property type="entry name" value="Phoshotransferase/anion transport protein"/>
    <property type="match status" value="1"/>
</dbReference>
<dbReference type="InterPro" id="IPR003353">
    <property type="entry name" value="PTS_IIB_fruc"/>
</dbReference>
<feature type="domain" description="PTS EIIB type-2" evidence="13">
    <location>
        <begin position="3"/>
        <end position="100"/>
    </location>
</feature>
<dbReference type="InterPro" id="IPR004715">
    <property type="entry name" value="PTS_IIA_fruc"/>
</dbReference>
<dbReference type="PROSITE" id="PS51099">
    <property type="entry name" value="PTS_EIIB_TYPE_2"/>
    <property type="match status" value="1"/>
</dbReference>
<evidence type="ECO:0000256" key="10">
    <source>
        <dbReference type="ARBA" id="ARBA00023136"/>
    </source>
</evidence>
<reference evidence="15" key="2">
    <citation type="submission" date="2020-09" db="EMBL/GenBank/DDBJ databases">
        <authorList>
            <person name="Sun Q."/>
            <person name="Ohkuma M."/>
        </authorList>
    </citation>
    <scope>NUCLEOTIDE SEQUENCE</scope>
    <source>
        <strain evidence="15">JCM 15325</strain>
    </source>
</reference>
<feature type="transmembrane region" description="Helical" evidence="11">
    <location>
        <begin position="174"/>
        <end position="196"/>
    </location>
</feature>
<feature type="transmembrane region" description="Helical" evidence="11">
    <location>
        <begin position="435"/>
        <end position="454"/>
    </location>
</feature>
<dbReference type="AlphaFoldDB" id="A0A917S408"/>
<feature type="transmembrane region" description="Helical" evidence="11">
    <location>
        <begin position="142"/>
        <end position="162"/>
    </location>
</feature>
<dbReference type="PROSITE" id="PS51094">
    <property type="entry name" value="PTS_EIIA_TYPE_2"/>
    <property type="match status" value="1"/>
</dbReference>
<organism evidence="15 16">
    <name type="scientific">Sporolactobacillus putidus</name>
    <dbReference type="NCBI Taxonomy" id="492735"/>
    <lineage>
        <taxon>Bacteria</taxon>
        <taxon>Bacillati</taxon>
        <taxon>Bacillota</taxon>
        <taxon>Bacilli</taxon>
        <taxon>Bacillales</taxon>
        <taxon>Sporolactobacillaceae</taxon>
        <taxon>Sporolactobacillus</taxon>
    </lineage>
</organism>
<dbReference type="GO" id="GO:0009401">
    <property type="term" value="P:phosphoenolpyruvate-dependent sugar phosphotransferase system"/>
    <property type="evidence" value="ECO:0007669"/>
    <property type="project" value="UniProtKB-KW"/>
</dbReference>
<evidence type="ECO:0000313" key="15">
    <source>
        <dbReference type="EMBL" id="GGL56580.1"/>
    </source>
</evidence>
<evidence type="ECO:0000313" key="16">
    <source>
        <dbReference type="Proteomes" id="UP000654670"/>
    </source>
</evidence>
<keyword evidence="3" id="KW-1003">Cell membrane</keyword>
<dbReference type="PANTHER" id="PTHR30505">
    <property type="entry name" value="FRUCTOSE-LIKE PERMEASE"/>
    <property type="match status" value="1"/>
</dbReference>
<evidence type="ECO:0000256" key="3">
    <source>
        <dbReference type="ARBA" id="ARBA00022475"/>
    </source>
</evidence>
<feature type="transmembrane region" description="Helical" evidence="11">
    <location>
        <begin position="208"/>
        <end position="237"/>
    </location>
</feature>
<dbReference type="PANTHER" id="PTHR30505:SF28">
    <property type="entry name" value="PTS SYSTEM 2-O-ALPHA-MANNOSYL-D-GLYCERATE-SPECIFIC EIIABC COMPONENT"/>
    <property type="match status" value="1"/>
</dbReference>
<comment type="subcellular location">
    <subcellularLocation>
        <location evidence="1">Cell inner membrane</location>
        <topology evidence="1">Multi-pass membrane protein</topology>
    </subcellularLocation>
</comment>
<dbReference type="InterPro" id="IPR036095">
    <property type="entry name" value="PTS_EIIB-like_sf"/>
</dbReference>
<dbReference type="Pfam" id="PF00359">
    <property type="entry name" value="PTS_EIIA_2"/>
    <property type="match status" value="1"/>
</dbReference>
<evidence type="ECO:0000256" key="6">
    <source>
        <dbReference type="ARBA" id="ARBA00022679"/>
    </source>
</evidence>
<dbReference type="GO" id="GO:0090563">
    <property type="term" value="F:protein-phosphocysteine-sugar phosphotransferase activity"/>
    <property type="evidence" value="ECO:0007669"/>
    <property type="project" value="TreeGrafter"/>
</dbReference>
<comment type="caution">
    <text evidence="15">The sequence shown here is derived from an EMBL/GenBank/DDBJ whole genome shotgun (WGS) entry which is preliminary data.</text>
</comment>
<dbReference type="InterPro" id="IPR006327">
    <property type="entry name" value="PTS_IIC_fruc"/>
</dbReference>
<dbReference type="CDD" id="cd05569">
    <property type="entry name" value="PTS_IIB_fructose"/>
    <property type="match status" value="1"/>
</dbReference>
<name>A0A917S408_9BACL</name>
<evidence type="ECO:0000256" key="11">
    <source>
        <dbReference type="SAM" id="Phobius"/>
    </source>
</evidence>
<evidence type="ECO:0000256" key="4">
    <source>
        <dbReference type="ARBA" id="ARBA00022553"/>
    </source>
</evidence>
<dbReference type="GO" id="GO:0022877">
    <property type="term" value="F:protein-N(PI)-phosphohistidine-fructose phosphotransferase system transporter activity"/>
    <property type="evidence" value="ECO:0007669"/>
    <property type="project" value="InterPro"/>
</dbReference>
<dbReference type="InterPro" id="IPR003501">
    <property type="entry name" value="PTS_EIIB_2/3"/>
</dbReference>
<evidence type="ECO:0000256" key="2">
    <source>
        <dbReference type="ARBA" id="ARBA00022448"/>
    </source>
</evidence>
<dbReference type="Proteomes" id="UP000654670">
    <property type="component" value="Unassembled WGS sequence"/>
</dbReference>
<dbReference type="Gene3D" id="3.40.930.10">
    <property type="entry name" value="Mannitol-specific EII, Chain A"/>
    <property type="match status" value="1"/>
</dbReference>
<evidence type="ECO:0000259" key="13">
    <source>
        <dbReference type="PROSITE" id="PS51099"/>
    </source>
</evidence>
<accession>A0A917S408</accession>
<evidence type="ECO:0000256" key="5">
    <source>
        <dbReference type="ARBA" id="ARBA00022597"/>
    </source>
</evidence>
<dbReference type="NCBIfam" id="TIGR01427">
    <property type="entry name" value="PTS_IIC_fructo"/>
    <property type="match status" value="1"/>
</dbReference>
<dbReference type="InterPro" id="IPR003352">
    <property type="entry name" value="PTS_EIIC"/>
</dbReference>
<gene>
    <name evidence="15" type="ORF">GCM10007968_20710</name>
</gene>
<dbReference type="InterPro" id="IPR016152">
    <property type="entry name" value="PTrfase/Anion_transptr"/>
</dbReference>
<dbReference type="InterPro" id="IPR013011">
    <property type="entry name" value="PTS_EIIB_2"/>
</dbReference>
<dbReference type="Pfam" id="PF02302">
    <property type="entry name" value="PTS_IIB"/>
    <property type="match status" value="1"/>
</dbReference>
<keyword evidence="8 11" id="KW-0812">Transmembrane</keyword>
<dbReference type="NCBIfam" id="TIGR00848">
    <property type="entry name" value="fruA"/>
    <property type="match status" value="1"/>
</dbReference>
<feature type="transmembrane region" description="Helical" evidence="11">
    <location>
        <begin position="335"/>
        <end position="359"/>
    </location>
</feature>
<dbReference type="InterPro" id="IPR050864">
    <property type="entry name" value="Bacterial_PTS_Sugar_Transport"/>
</dbReference>
<keyword evidence="4" id="KW-0597">Phosphoprotein</keyword>
<dbReference type="InterPro" id="IPR013014">
    <property type="entry name" value="PTS_EIIC_2"/>
</dbReference>
<evidence type="ECO:0000256" key="7">
    <source>
        <dbReference type="ARBA" id="ARBA00022683"/>
    </source>
</evidence>
<dbReference type="NCBIfam" id="TIGR00829">
    <property type="entry name" value="FRU"/>
    <property type="match status" value="1"/>
</dbReference>